<dbReference type="InterPro" id="IPR018357">
    <property type="entry name" value="Hexapep_transf_CS"/>
</dbReference>
<keyword evidence="3" id="KW-0012">Acyltransferase</keyword>
<evidence type="ECO:0000313" key="5">
    <source>
        <dbReference type="Proteomes" id="UP000005546"/>
    </source>
</evidence>
<keyword evidence="2" id="KW-0677">Repeat</keyword>
<evidence type="ECO:0000256" key="3">
    <source>
        <dbReference type="ARBA" id="ARBA00023315"/>
    </source>
</evidence>
<organism evidence="4 5">
    <name type="scientific">Paraprevotella xylaniphila YIT 11841</name>
    <dbReference type="NCBI Taxonomy" id="762982"/>
    <lineage>
        <taxon>Bacteria</taxon>
        <taxon>Pseudomonadati</taxon>
        <taxon>Bacteroidota</taxon>
        <taxon>Bacteroidia</taxon>
        <taxon>Bacteroidales</taxon>
        <taxon>Prevotellaceae</taxon>
        <taxon>Paraprevotella</taxon>
    </lineage>
</organism>
<dbReference type="InterPro" id="IPR001451">
    <property type="entry name" value="Hexapep"/>
</dbReference>
<dbReference type="eggNOG" id="COG0110">
    <property type="taxonomic scope" value="Bacteria"/>
</dbReference>
<dbReference type="InterPro" id="IPR011004">
    <property type="entry name" value="Trimer_LpxA-like_sf"/>
</dbReference>
<gene>
    <name evidence="4" type="ORF">HMPREF9442_01963</name>
</gene>
<dbReference type="Proteomes" id="UP000005546">
    <property type="component" value="Unassembled WGS sequence"/>
</dbReference>
<keyword evidence="5" id="KW-1185">Reference proteome</keyword>
<dbReference type="AlphaFoldDB" id="F3QUU0"/>
<dbReference type="PROSITE" id="PS00101">
    <property type="entry name" value="HEXAPEP_TRANSFERASES"/>
    <property type="match status" value="1"/>
</dbReference>
<evidence type="ECO:0000313" key="4">
    <source>
        <dbReference type="EMBL" id="EGG53190.1"/>
    </source>
</evidence>
<name>F3QUU0_9BACT</name>
<keyword evidence="1 4" id="KW-0808">Transferase</keyword>
<dbReference type="STRING" id="762982.HMPREF9442_01963"/>
<evidence type="ECO:0000256" key="2">
    <source>
        <dbReference type="ARBA" id="ARBA00022737"/>
    </source>
</evidence>
<dbReference type="OrthoDB" id="9812571at2"/>
<accession>F3QUU0</accession>
<dbReference type="HOGENOM" id="CLU_051638_7_1_10"/>
<dbReference type="InterPro" id="IPR051159">
    <property type="entry name" value="Hexapeptide_acetyltransf"/>
</dbReference>
<dbReference type="EMBL" id="AFBR01000056">
    <property type="protein sequence ID" value="EGG53190.1"/>
    <property type="molecule type" value="Genomic_DNA"/>
</dbReference>
<reference evidence="4 5" key="1">
    <citation type="submission" date="2011-02" db="EMBL/GenBank/DDBJ databases">
        <authorList>
            <person name="Weinstock G."/>
            <person name="Sodergren E."/>
            <person name="Clifton S."/>
            <person name="Fulton L."/>
            <person name="Fulton B."/>
            <person name="Courtney L."/>
            <person name="Fronick C."/>
            <person name="Harrison M."/>
            <person name="Strong C."/>
            <person name="Farmer C."/>
            <person name="Delahaunty K."/>
            <person name="Markovic C."/>
            <person name="Hall O."/>
            <person name="Minx P."/>
            <person name="Tomlinson C."/>
            <person name="Mitreva M."/>
            <person name="Hou S."/>
            <person name="Chen J."/>
            <person name="Wollam A."/>
            <person name="Pepin K.H."/>
            <person name="Johnson M."/>
            <person name="Bhonagiri V."/>
            <person name="Zhang X."/>
            <person name="Suruliraj S."/>
            <person name="Warren W."/>
            <person name="Chinwalla A."/>
            <person name="Mardis E.R."/>
            <person name="Wilson R.K."/>
        </authorList>
    </citation>
    <scope>NUCLEOTIDE SEQUENCE [LARGE SCALE GENOMIC DNA]</scope>
    <source>
        <strain evidence="4 5">YIT 11841</strain>
    </source>
</reference>
<dbReference type="RefSeq" id="WP_008627532.1">
    <property type="nucleotide sequence ID" value="NZ_GL883856.1"/>
</dbReference>
<proteinExistence type="predicted"/>
<sequence>MESGIVYNIIRLIVTLKEKVSMSISWRYNMLYAKATGLQPKGRFKILGKIHIHKGKNAIFSTGENFLFLSGSTYNPLTTNAHGCIFIMDNAVLEIGKNVGMSGTIIWVAKHIKIGNNVKIGGGTTLMDTDAHSLSFKDRRNEISDAKNRIDKEIIIEDDVLIGANVIILKGVHIGARSIIGAGSVVTKDVPEDCVVAGNPAKVVKILKKVIC</sequence>
<protein>
    <submittedName>
        <fullName evidence="4">Bacterial transferase hexapeptide repeat protein</fullName>
    </submittedName>
</protein>
<dbReference type="SUPFAM" id="SSF51161">
    <property type="entry name" value="Trimeric LpxA-like enzymes"/>
    <property type="match status" value="1"/>
</dbReference>
<comment type="caution">
    <text evidence="4">The sequence shown here is derived from an EMBL/GenBank/DDBJ whole genome shotgun (WGS) entry which is preliminary data.</text>
</comment>
<dbReference type="PANTHER" id="PTHR23416">
    <property type="entry name" value="SIALIC ACID SYNTHASE-RELATED"/>
    <property type="match status" value="1"/>
</dbReference>
<dbReference type="GO" id="GO:0016746">
    <property type="term" value="F:acyltransferase activity"/>
    <property type="evidence" value="ECO:0007669"/>
    <property type="project" value="UniProtKB-KW"/>
</dbReference>
<evidence type="ECO:0000256" key="1">
    <source>
        <dbReference type="ARBA" id="ARBA00022679"/>
    </source>
</evidence>
<dbReference type="Pfam" id="PF14602">
    <property type="entry name" value="Hexapep_2"/>
    <property type="match status" value="1"/>
</dbReference>
<dbReference type="Gene3D" id="2.160.10.10">
    <property type="entry name" value="Hexapeptide repeat proteins"/>
    <property type="match status" value="1"/>
</dbReference>